<feature type="compositionally biased region" description="Basic and acidic residues" evidence="1">
    <location>
        <begin position="187"/>
        <end position="198"/>
    </location>
</feature>
<dbReference type="AlphaFoldDB" id="A0A5B8XY87"/>
<evidence type="ECO:0000313" key="4">
    <source>
        <dbReference type="Proteomes" id="UP000321595"/>
    </source>
</evidence>
<dbReference type="EMBL" id="CP042467">
    <property type="protein sequence ID" value="QED29003.1"/>
    <property type="molecule type" value="Genomic_DNA"/>
</dbReference>
<name>A0A5B8XY87_9DELT</name>
<protein>
    <submittedName>
        <fullName evidence="3">Uncharacterized protein</fullName>
    </submittedName>
</protein>
<keyword evidence="2" id="KW-1133">Transmembrane helix</keyword>
<sequence>MPSESFSVIVDPNRWQRSTEELARTLSPLMGVSPPVLSSLLLRGPMTVEADLSHSAAMTLCSKLVGAGVPATIEGAGDETISDHINVSDIEKMLNAMGIDAIEVDDELELMPRTAPFEPLEPRQMPAAAPVDSGPITEPGWQSLFPDITTNPVPLFDEGETAEETPRSKASLMGLSSDVMDDLPPEPEARIEPPKRPEPPQSMGALLEKAEESRPPFAPTGFDDRAPHIPKLARLLSVLAPGAGQVYNGDDEVAIDFALNAWKLKPWADSVRHAERRAERVQTFWLAWPKPGNVFRAIKFLAAYWLVLGAIFALVFFVVRAGLAVVDREPVETVTEQDREFAFSNAKGKVLEARVAALDALSDSIANAQHERFTMTDEERAERLYLTGYQDCVARRFDVCEAAMRKVTALDPANRNAFRLQTWANAQRMNPDGTKMPDVGEVPTLEDFEMEQLEEEVQP</sequence>
<evidence type="ECO:0000313" key="3">
    <source>
        <dbReference type="EMBL" id="QED29003.1"/>
    </source>
</evidence>
<keyword evidence="2" id="KW-0812">Transmembrane</keyword>
<evidence type="ECO:0000256" key="2">
    <source>
        <dbReference type="SAM" id="Phobius"/>
    </source>
</evidence>
<feature type="region of interest" description="Disordered" evidence="1">
    <location>
        <begin position="153"/>
        <end position="202"/>
    </location>
</feature>
<accession>A0A5B8XY87</accession>
<feature type="transmembrane region" description="Helical" evidence="2">
    <location>
        <begin position="300"/>
        <end position="319"/>
    </location>
</feature>
<dbReference type="Proteomes" id="UP000321595">
    <property type="component" value="Chromosome"/>
</dbReference>
<proteinExistence type="predicted"/>
<organism evidence="3 4">
    <name type="scientific">Microvenator marinus</name>
    <dbReference type="NCBI Taxonomy" id="2600177"/>
    <lineage>
        <taxon>Bacteria</taxon>
        <taxon>Deltaproteobacteria</taxon>
        <taxon>Bradymonadales</taxon>
        <taxon>Microvenatoraceae</taxon>
        <taxon>Microvenator</taxon>
    </lineage>
</organism>
<dbReference type="OrthoDB" id="5494105at2"/>
<gene>
    <name evidence="3" type="ORF">FRD01_17510</name>
</gene>
<reference evidence="3 4" key="1">
    <citation type="submission" date="2019-08" db="EMBL/GenBank/DDBJ databases">
        <authorList>
            <person name="Liang Q."/>
        </authorList>
    </citation>
    <scope>NUCLEOTIDE SEQUENCE [LARGE SCALE GENOMIC DNA]</scope>
    <source>
        <strain evidence="3 4">V1718</strain>
    </source>
</reference>
<keyword evidence="4" id="KW-1185">Reference proteome</keyword>
<dbReference type="KEGG" id="bbae:FRD01_17510"/>
<evidence type="ECO:0000256" key="1">
    <source>
        <dbReference type="SAM" id="MobiDB-lite"/>
    </source>
</evidence>
<keyword evidence="2" id="KW-0472">Membrane</keyword>
<feature type="region of interest" description="Disordered" evidence="1">
    <location>
        <begin position="118"/>
        <end position="140"/>
    </location>
</feature>